<protein>
    <recommendedName>
        <fullName evidence="4">Outer membrane protein assembly factor BamE domain-containing protein</fullName>
    </recommendedName>
</protein>
<reference evidence="5 6" key="1">
    <citation type="submission" date="2019-08" db="EMBL/GenBank/DDBJ databases">
        <authorList>
            <person name="Guy L."/>
        </authorList>
    </citation>
    <scope>NUCLEOTIDE SEQUENCE [LARGE SCALE GENOMIC DNA]</scope>
    <source>
        <strain evidence="5 6">SGT-108</strain>
    </source>
</reference>
<evidence type="ECO:0000256" key="1">
    <source>
        <dbReference type="ARBA" id="ARBA00022729"/>
    </source>
</evidence>
<proteinExistence type="predicted"/>
<accession>A0A5E4PF96</accession>
<feature type="domain" description="Outer membrane protein assembly factor BamE" evidence="4">
    <location>
        <begin position="24"/>
        <end position="86"/>
    </location>
</feature>
<dbReference type="RefSeq" id="WP_172622726.1">
    <property type="nucleotide sequence ID" value="NZ_LR699119.1"/>
</dbReference>
<keyword evidence="6" id="KW-1185">Reference proteome</keyword>
<dbReference type="InterPro" id="IPR007450">
    <property type="entry name" value="BamE_dom"/>
</dbReference>
<evidence type="ECO:0000313" key="6">
    <source>
        <dbReference type="Proteomes" id="UP000324194"/>
    </source>
</evidence>
<dbReference type="EMBL" id="LR699119">
    <property type="protein sequence ID" value="VVC75514.1"/>
    <property type="molecule type" value="Genomic_DNA"/>
</dbReference>
<feature type="chain" id="PRO_5022704669" description="Outer membrane protein assembly factor BamE domain-containing protein" evidence="3">
    <location>
        <begin position="19"/>
        <end position="193"/>
    </location>
</feature>
<dbReference type="Proteomes" id="UP000324194">
    <property type="component" value="Chromosome 1"/>
</dbReference>
<sequence length="193" mass="20564">MRLCFATVLFIVSMNAFAIFCPSNFSQVRPGDTIDQVLELCGKPDSQNSYNKTASLSEEWSYYVKSDANDKTTSKMTVVFSSDKVININVVVPRALEQGLIAAPNGKHAPVVGVIINDGQTPQNVASTRVCGSLISIGDSVQQVESACGKPAAVRQNQPPGAPADATIITELKYGGTTPATLLFENGILIDRV</sequence>
<dbReference type="GO" id="GO:0019867">
    <property type="term" value="C:outer membrane"/>
    <property type="evidence" value="ECO:0007669"/>
    <property type="project" value="InterPro"/>
</dbReference>
<evidence type="ECO:0000259" key="4">
    <source>
        <dbReference type="Pfam" id="PF04355"/>
    </source>
</evidence>
<keyword evidence="1 3" id="KW-0732">Signal</keyword>
<dbReference type="InterPro" id="IPR037873">
    <property type="entry name" value="BamE-like"/>
</dbReference>
<evidence type="ECO:0000256" key="2">
    <source>
        <dbReference type="ARBA" id="ARBA00023136"/>
    </source>
</evidence>
<dbReference type="Gene3D" id="3.30.1450.10">
    <property type="match status" value="1"/>
</dbReference>
<dbReference type="AlphaFoldDB" id="A0A5E4PF96"/>
<organism evidence="5 6">
    <name type="scientific">Aquicella siphonis</name>
    <dbReference type="NCBI Taxonomy" id="254247"/>
    <lineage>
        <taxon>Bacteria</taxon>
        <taxon>Pseudomonadati</taxon>
        <taxon>Pseudomonadota</taxon>
        <taxon>Gammaproteobacteria</taxon>
        <taxon>Legionellales</taxon>
        <taxon>Coxiellaceae</taxon>
        <taxon>Aquicella</taxon>
    </lineage>
</organism>
<evidence type="ECO:0000313" key="5">
    <source>
        <dbReference type="EMBL" id="VVC75514.1"/>
    </source>
</evidence>
<feature type="signal peptide" evidence="3">
    <location>
        <begin position="1"/>
        <end position="18"/>
    </location>
</feature>
<dbReference type="Pfam" id="PF04355">
    <property type="entry name" value="BamE"/>
    <property type="match status" value="1"/>
</dbReference>
<dbReference type="KEGG" id="asip:AQUSIP_08040"/>
<evidence type="ECO:0000256" key="3">
    <source>
        <dbReference type="SAM" id="SignalP"/>
    </source>
</evidence>
<keyword evidence="2" id="KW-0472">Membrane</keyword>
<gene>
    <name evidence="5" type="ORF">AQUSIP_08040</name>
</gene>
<name>A0A5E4PF96_9COXI</name>